<gene>
    <name evidence="2" type="ORF">H7I41_22490</name>
</gene>
<dbReference type="InterPro" id="IPR042171">
    <property type="entry name" value="Acyl-CoA_hotdog"/>
</dbReference>
<evidence type="ECO:0000259" key="1">
    <source>
        <dbReference type="Pfam" id="PF13622"/>
    </source>
</evidence>
<evidence type="ECO:0000313" key="3">
    <source>
        <dbReference type="Proteomes" id="UP001140293"/>
    </source>
</evidence>
<proteinExistence type="predicted"/>
<comment type="caution">
    <text evidence="2">The sequence shown here is derived from an EMBL/GenBank/DDBJ whole genome shotgun (WGS) entry which is preliminary data.</text>
</comment>
<sequence length="273" mass="28726">MTSQSRAGSAYFQRDGDAFVPTSSARGPWGESVSGNFVGGLLGHLVDADRGGDTDMHPARLTVDLMRPVAMAPVRGRTRLVRRGRRLHLVDAELLQEDTVVARASALLLRRGPQPDDDAWTTPIAMPPIPPDPADVDGRTMVLWVFGAGAEHSGPSTDLSGWQHNGPKAVWVRDITPLVDGVELTPFTRAAIAGDYASSLTSFGSTGLPFINADYSISLSRLPDGPHIGLSAATHHSHDGIATGVAAMFDRLGPIGSATTTALANPGFAPPAR</sequence>
<dbReference type="EMBL" id="JACKSJ010000195">
    <property type="protein sequence ID" value="MCV7172693.1"/>
    <property type="molecule type" value="Genomic_DNA"/>
</dbReference>
<reference evidence="2" key="1">
    <citation type="submission" date="2020-07" db="EMBL/GenBank/DDBJ databases">
        <authorList>
            <person name="Pettersson B.M.F."/>
            <person name="Behra P.R.K."/>
            <person name="Ramesh M."/>
            <person name="Das S."/>
            <person name="Dasgupta S."/>
            <person name="Kirsebom L.A."/>
        </authorList>
    </citation>
    <scope>NUCLEOTIDE SEQUENCE</scope>
    <source>
        <strain evidence="2">DSM 44615</strain>
    </source>
</reference>
<organism evidence="2 3">
    <name type="scientific">[Mycobacterium] manitobense</name>
    <dbReference type="NCBI Taxonomy" id="190147"/>
    <lineage>
        <taxon>Bacteria</taxon>
        <taxon>Bacillati</taxon>
        <taxon>Actinomycetota</taxon>
        <taxon>Actinomycetes</taxon>
        <taxon>Mycobacteriales</taxon>
        <taxon>Mycobacteriaceae</taxon>
        <taxon>Mycolicibacterium</taxon>
    </lineage>
</organism>
<reference evidence="2" key="2">
    <citation type="journal article" date="2022" name="BMC Genomics">
        <title>Comparative genome analysis of mycobacteria focusing on tRNA and non-coding RNA.</title>
        <authorList>
            <person name="Behra P.R.K."/>
            <person name="Pettersson B.M.F."/>
            <person name="Ramesh M."/>
            <person name="Das S."/>
            <person name="Dasgupta S."/>
            <person name="Kirsebom L.A."/>
        </authorList>
    </citation>
    <scope>NUCLEOTIDE SEQUENCE</scope>
    <source>
        <strain evidence="2">DSM 44615</strain>
    </source>
</reference>
<dbReference type="InterPro" id="IPR049449">
    <property type="entry name" value="TesB_ACOT8-like_N"/>
</dbReference>
<protein>
    <submittedName>
        <fullName evidence="2">Thioesterase family protein</fullName>
    </submittedName>
</protein>
<keyword evidence="3" id="KW-1185">Reference proteome</keyword>
<dbReference type="InterPro" id="IPR029069">
    <property type="entry name" value="HotDog_dom_sf"/>
</dbReference>
<evidence type="ECO:0000313" key="2">
    <source>
        <dbReference type="EMBL" id="MCV7172693.1"/>
    </source>
</evidence>
<dbReference type="SUPFAM" id="SSF54637">
    <property type="entry name" value="Thioesterase/thiol ester dehydrase-isomerase"/>
    <property type="match status" value="1"/>
</dbReference>
<dbReference type="AlphaFoldDB" id="A0A9X2YR99"/>
<dbReference type="Gene3D" id="2.40.160.210">
    <property type="entry name" value="Acyl-CoA thioesterase, double hotdog domain"/>
    <property type="match status" value="1"/>
</dbReference>
<accession>A0A9X2YR99</accession>
<dbReference type="RefSeq" id="WP_264014867.1">
    <property type="nucleotide sequence ID" value="NZ_JACKSJ010000195.1"/>
</dbReference>
<name>A0A9X2YR99_9MYCO</name>
<dbReference type="Pfam" id="PF13622">
    <property type="entry name" value="4HBT_3"/>
    <property type="match status" value="1"/>
</dbReference>
<dbReference type="Proteomes" id="UP001140293">
    <property type="component" value="Unassembled WGS sequence"/>
</dbReference>
<feature type="domain" description="Acyl-CoA thioesterase-like N-terminal HotDog" evidence="1">
    <location>
        <begin position="27"/>
        <end position="107"/>
    </location>
</feature>